<feature type="region of interest" description="Disordered" evidence="1">
    <location>
        <begin position="462"/>
        <end position="483"/>
    </location>
</feature>
<feature type="transmembrane region" description="Helical" evidence="2">
    <location>
        <begin position="321"/>
        <end position="347"/>
    </location>
</feature>
<name>A0A5C3QD81_9AGAR</name>
<protein>
    <submittedName>
        <fullName evidence="3">Uncharacterized protein</fullName>
    </submittedName>
</protein>
<feature type="compositionally biased region" description="Pro residues" evidence="1">
    <location>
        <begin position="364"/>
        <end position="378"/>
    </location>
</feature>
<evidence type="ECO:0000256" key="1">
    <source>
        <dbReference type="SAM" id="MobiDB-lite"/>
    </source>
</evidence>
<evidence type="ECO:0000313" key="3">
    <source>
        <dbReference type="EMBL" id="TFK98380.1"/>
    </source>
</evidence>
<feature type="compositionally biased region" description="Basic and acidic residues" evidence="1">
    <location>
        <begin position="462"/>
        <end position="473"/>
    </location>
</feature>
<evidence type="ECO:0000313" key="4">
    <source>
        <dbReference type="Proteomes" id="UP000305067"/>
    </source>
</evidence>
<reference evidence="3 4" key="1">
    <citation type="journal article" date="2019" name="Nat. Ecol. Evol.">
        <title>Megaphylogeny resolves global patterns of mushroom evolution.</title>
        <authorList>
            <person name="Varga T."/>
            <person name="Krizsan K."/>
            <person name="Foldi C."/>
            <person name="Dima B."/>
            <person name="Sanchez-Garcia M."/>
            <person name="Sanchez-Ramirez S."/>
            <person name="Szollosi G.J."/>
            <person name="Szarkandi J.G."/>
            <person name="Papp V."/>
            <person name="Albert L."/>
            <person name="Andreopoulos W."/>
            <person name="Angelini C."/>
            <person name="Antonin V."/>
            <person name="Barry K.W."/>
            <person name="Bougher N.L."/>
            <person name="Buchanan P."/>
            <person name="Buyck B."/>
            <person name="Bense V."/>
            <person name="Catcheside P."/>
            <person name="Chovatia M."/>
            <person name="Cooper J."/>
            <person name="Damon W."/>
            <person name="Desjardin D."/>
            <person name="Finy P."/>
            <person name="Geml J."/>
            <person name="Haridas S."/>
            <person name="Hughes K."/>
            <person name="Justo A."/>
            <person name="Karasinski D."/>
            <person name="Kautmanova I."/>
            <person name="Kiss B."/>
            <person name="Kocsube S."/>
            <person name="Kotiranta H."/>
            <person name="LaButti K.M."/>
            <person name="Lechner B.E."/>
            <person name="Liimatainen K."/>
            <person name="Lipzen A."/>
            <person name="Lukacs Z."/>
            <person name="Mihaltcheva S."/>
            <person name="Morgado L.N."/>
            <person name="Niskanen T."/>
            <person name="Noordeloos M.E."/>
            <person name="Ohm R.A."/>
            <person name="Ortiz-Santana B."/>
            <person name="Ovrebo C."/>
            <person name="Racz N."/>
            <person name="Riley R."/>
            <person name="Savchenko A."/>
            <person name="Shiryaev A."/>
            <person name="Soop K."/>
            <person name="Spirin V."/>
            <person name="Szebenyi C."/>
            <person name="Tomsovsky M."/>
            <person name="Tulloss R.E."/>
            <person name="Uehling J."/>
            <person name="Grigoriev I.V."/>
            <person name="Vagvolgyi C."/>
            <person name="Papp T."/>
            <person name="Martin F.M."/>
            <person name="Miettinen O."/>
            <person name="Hibbett D.S."/>
            <person name="Nagy L.G."/>
        </authorList>
    </citation>
    <scope>NUCLEOTIDE SEQUENCE [LARGE SCALE GENOMIC DNA]</scope>
    <source>
        <strain evidence="3 4">CBS 309.79</strain>
    </source>
</reference>
<dbReference type="Gene3D" id="2.60.120.260">
    <property type="entry name" value="Galactose-binding domain-like"/>
    <property type="match status" value="1"/>
</dbReference>
<feature type="region of interest" description="Disordered" evidence="1">
    <location>
        <begin position="293"/>
        <end position="318"/>
    </location>
</feature>
<feature type="compositionally biased region" description="Polar residues" evidence="1">
    <location>
        <begin position="379"/>
        <end position="393"/>
    </location>
</feature>
<dbReference type="EMBL" id="ML178840">
    <property type="protein sequence ID" value="TFK98380.1"/>
    <property type="molecule type" value="Genomic_DNA"/>
</dbReference>
<keyword evidence="2" id="KW-1133">Transmembrane helix</keyword>
<dbReference type="OrthoDB" id="2756615at2759"/>
<organism evidence="3 4">
    <name type="scientific">Pterulicium gracile</name>
    <dbReference type="NCBI Taxonomy" id="1884261"/>
    <lineage>
        <taxon>Eukaryota</taxon>
        <taxon>Fungi</taxon>
        <taxon>Dikarya</taxon>
        <taxon>Basidiomycota</taxon>
        <taxon>Agaricomycotina</taxon>
        <taxon>Agaricomycetes</taxon>
        <taxon>Agaricomycetidae</taxon>
        <taxon>Agaricales</taxon>
        <taxon>Pleurotineae</taxon>
        <taxon>Pterulaceae</taxon>
        <taxon>Pterulicium</taxon>
    </lineage>
</organism>
<dbReference type="AlphaFoldDB" id="A0A5C3QD81"/>
<proteinExistence type="predicted"/>
<keyword evidence="2" id="KW-0812">Transmembrane</keyword>
<evidence type="ECO:0000256" key="2">
    <source>
        <dbReference type="SAM" id="Phobius"/>
    </source>
</evidence>
<keyword evidence="2" id="KW-0472">Membrane</keyword>
<accession>A0A5C3QD81</accession>
<dbReference type="STRING" id="1884261.A0A5C3QD81"/>
<feature type="region of interest" description="Disordered" evidence="1">
    <location>
        <begin position="356"/>
        <end position="401"/>
    </location>
</feature>
<keyword evidence="4" id="KW-1185">Reference proteome</keyword>
<sequence length="499" mass="54974">MSAEGHLLYLDQFSRRCEGFQNQSLSDSAGYQDERTVLRCDFEGTSIILHGVPGKQDLDVSFDGHDAEDAFREIPESGSDWNWNLSYDFLVSPPLEDRPHTIEFGQDDSSFQDIPRIDHAYVSPGRNTFLRGRSMMVDDPLLEYRDRWTEYPISSIFPRRQELGFDLPAGTFHACDAPGCTAVLEFFGTSVTVVGWRGSNPPWSPVTRPRMKITIDGKEYFNQKINTSGPRGNFDLFSTTRGKPSLTAGLHTLRVQFSKFQDFLPFVLDYVLYESAFDSLEALEALIGDGATATSTSSPVALSAGGPEPSEEDTKGSSSQLIGTAVGAAIGMTLGAAIILFLVGLIWRRRARQQKKVSMSSVEAPPPSKATSRPPPVPAQTSLAGNATSQPPVSTAADAEGWRREHDIGLVGYGYTSSKNLKLWATNQKYVSAPPPYKGPGNGYPAAKSEKRWLEWLRETEKVETDGDHDAQPKRRFFIQNNSSDVRSNVGLQADSRLG</sequence>
<gene>
    <name evidence="3" type="ORF">BDV98DRAFT_573083</name>
</gene>
<dbReference type="Proteomes" id="UP000305067">
    <property type="component" value="Unassembled WGS sequence"/>
</dbReference>